<feature type="region of interest" description="Disordered" evidence="3">
    <location>
        <begin position="858"/>
        <end position="909"/>
    </location>
</feature>
<keyword evidence="6" id="KW-1185">Reference proteome</keyword>
<dbReference type="InterPro" id="IPR041664">
    <property type="entry name" value="AAA_16"/>
</dbReference>
<dbReference type="GO" id="GO:0005524">
    <property type="term" value="F:ATP binding"/>
    <property type="evidence" value="ECO:0007669"/>
    <property type="project" value="UniProtKB-KW"/>
</dbReference>
<dbReference type="SUPFAM" id="SSF52540">
    <property type="entry name" value="P-loop containing nucleoside triphosphate hydrolases"/>
    <property type="match status" value="1"/>
</dbReference>
<protein>
    <recommendedName>
        <fullName evidence="4">Orc1-like AAA ATPase domain-containing protein</fullName>
    </recommendedName>
</protein>
<accession>A0A8J3LL25</accession>
<dbReference type="AlphaFoldDB" id="A0A8J3LL25"/>
<dbReference type="EMBL" id="BONJ01000016">
    <property type="protein sequence ID" value="GIG14715.1"/>
    <property type="molecule type" value="Genomic_DNA"/>
</dbReference>
<proteinExistence type="predicted"/>
<dbReference type="SUPFAM" id="SSF48452">
    <property type="entry name" value="TPR-like"/>
    <property type="match status" value="1"/>
</dbReference>
<keyword evidence="1" id="KW-0547">Nucleotide-binding</keyword>
<dbReference type="PANTHER" id="PTHR16305">
    <property type="entry name" value="TESTICULAR SOLUBLE ADENYLYL CYCLASE"/>
    <property type="match status" value="1"/>
</dbReference>
<feature type="domain" description="Orc1-like AAA ATPase" evidence="4">
    <location>
        <begin position="5"/>
        <end position="173"/>
    </location>
</feature>
<gene>
    <name evidence="5" type="ORF">Cme02nite_30470</name>
</gene>
<organism evidence="5 6">
    <name type="scientific">Catellatospora methionotrophica</name>
    <dbReference type="NCBI Taxonomy" id="121620"/>
    <lineage>
        <taxon>Bacteria</taxon>
        <taxon>Bacillati</taxon>
        <taxon>Actinomycetota</taxon>
        <taxon>Actinomycetes</taxon>
        <taxon>Micromonosporales</taxon>
        <taxon>Micromonosporaceae</taxon>
        <taxon>Catellatospora</taxon>
    </lineage>
</organism>
<evidence type="ECO:0000313" key="6">
    <source>
        <dbReference type="Proteomes" id="UP000660339"/>
    </source>
</evidence>
<dbReference type="Proteomes" id="UP000660339">
    <property type="component" value="Unassembled WGS sequence"/>
</dbReference>
<dbReference type="PANTHER" id="PTHR16305:SF35">
    <property type="entry name" value="TRANSCRIPTIONAL ACTIVATOR DOMAIN"/>
    <property type="match status" value="1"/>
</dbReference>
<evidence type="ECO:0000313" key="5">
    <source>
        <dbReference type="EMBL" id="GIG14715.1"/>
    </source>
</evidence>
<dbReference type="RefSeq" id="WP_166378189.1">
    <property type="nucleotide sequence ID" value="NZ_BAAATT010000007.1"/>
</dbReference>
<evidence type="ECO:0000256" key="3">
    <source>
        <dbReference type="SAM" id="MobiDB-lite"/>
    </source>
</evidence>
<name>A0A8J3LL25_9ACTN</name>
<dbReference type="Pfam" id="PF13191">
    <property type="entry name" value="AAA_16"/>
    <property type="match status" value="1"/>
</dbReference>
<sequence length="1090" mass="116759">MTAGLIGRAHPAAVLRDEVARAMAGHGGLVLVAGEAGIGKTTLLTAAMAQARAAGALVVAGTCWEGGSAPGFWPWTQVLRAIRRAVGEDGWAAARQAAGPGLSVLLGEAGHDDGLPALEGEFPLFDAVTTAFVTLSQRRPLVVSLDDLHWADAASLRLLRFAAQHTWSERVLLLGAYRDVEVDSPGHPLREPMLPLSVKATTVTLGGLGRDEVAELMARTAGTVPGPELAEEVHRRTGGNPFFVEQTARLWHSGGGVTAVAPGVRDALARRLALLPADVTALLSAAAVLGREFPQQVLVATAGIAAPEADRLLALAGEARLVAVLDTGRYGFTHDLVREALHDGLGEQARQKTHAAVVNAADTSTDVAAQVLPADLARHAYLAGPLLEPEIAVARLLAAATDAGDRMATDEAIAHYRRALELVREPAQRVRVLMALGRSVYHVGDKAEGWQLFEQAAVVARQTGDGELLSWVALIVHRHGRDGDPHTELREGLLRDAYRLLIADGADAATPEQLAQSLIMRTELLARTGRDDEALMFSLWARHDISWGPGGAREREALTAEMEQVSRRSADTGTEALAASFRWVALLELGDPGYLEQLRAFVAAAERDGSPRMRISLLVDQAIVATTTGHFDRVEALLTQLRDIDGHGHPDFAFMHYHLEWALAMQRGRPDEAERILARLEVRDHPYLPLVQAITAVERGDAAGAVRLIAAAEARSEHDPYPTSVTRLWLRLRAQLAAATGDPVRCAGAREALTPYRGEWAMSLWGCDVSGPLDLWLADVDAAERRWDDAIAAYTAAAESADRMQARPWAVRARAGLIRALTGRGAPGDAQTAAALRDQVSRDAAELGMALPAALAGPLGHGPMPADRAGLAGRTDRADGTGRHQRAGHADSPGPGERAGHDRDDGTTDVCEFRREDATWRLRYAGRTVHLPDAKGLRDLHELLSHPGTDIPAVELADPSGGATAVAARRMGADPVLDETAKAHYRQRLTQLDDALDAAARRDDAARRAALESERDALLVELRAAAGLGGRDRRLGDDGERARKAVTARIRDTLRRLDELHPELAAHLRESVSTGNACGYHPRTALPWQL</sequence>
<dbReference type="InterPro" id="IPR011990">
    <property type="entry name" value="TPR-like_helical_dom_sf"/>
</dbReference>
<dbReference type="GO" id="GO:0005737">
    <property type="term" value="C:cytoplasm"/>
    <property type="evidence" value="ECO:0007669"/>
    <property type="project" value="TreeGrafter"/>
</dbReference>
<evidence type="ECO:0000256" key="1">
    <source>
        <dbReference type="ARBA" id="ARBA00022741"/>
    </source>
</evidence>
<keyword evidence="2" id="KW-0067">ATP-binding</keyword>
<evidence type="ECO:0000256" key="2">
    <source>
        <dbReference type="ARBA" id="ARBA00022840"/>
    </source>
</evidence>
<reference evidence="5" key="1">
    <citation type="submission" date="2021-01" db="EMBL/GenBank/DDBJ databases">
        <title>Whole genome shotgun sequence of Catellatospora methionotrophica NBRC 14553.</title>
        <authorList>
            <person name="Komaki H."/>
            <person name="Tamura T."/>
        </authorList>
    </citation>
    <scope>NUCLEOTIDE SEQUENCE</scope>
    <source>
        <strain evidence="5">NBRC 14553</strain>
    </source>
</reference>
<evidence type="ECO:0000259" key="4">
    <source>
        <dbReference type="Pfam" id="PF13191"/>
    </source>
</evidence>
<dbReference type="InterPro" id="IPR027417">
    <property type="entry name" value="P-loop_NTPase"/>
</dbReference>
<dbReference type="GO" id="GO:0004016">
    <property type="term" value="F:adenylate cyclase activity"/>
    <property type="evidence" value="ECO:0007669"/>
    <property type="project" value="TreeGrafter"/>
</dbReference>
<feature type="compositionally biased region" description="Basic and acidic residues" evidence="3">
    <location>
        <begin position="898"/>
        <end position="909"/>
    </location>
</feature>
<comment type="caution">
    <text evidence="5">The sequence shown here is derived from an EMBL/GenBank/DDBJ whole genome shotgun (WGS) entry which is preliminary data.</text>
</comment>